<dbReference type="Gene3D" id="3.30.710.10">
    <property type="entry name" value="Potassium Channel Kv1.1, Chain A"/>
    <property type="match status" value="1"/>
</dbReference>
<feature type="domain" description="BTB" evidence="2">
    <location>
        <begin position="24"/>
        <end position="89"/>
    </location>
</feature>
<dbReference type="AlphaFoldDB" id="A0AAV9ZF08"/>
<dbReference type="CDD" id="cd18186">
    <property type="entry name" value="BTB_POZ_ZBTB_KLHL-like"/>
    <property type="match status" value="1"/>
</dbReference>
<comment type="caution">
    <text evidence="3">The sequence shown here is derived from an EMBL/GenBank/DDBJ whole genome shotgun (WGS) entry which is preliminary data.</text>
</comment>
<dbReference type="SMART" id="SM00225">
    <property type="entry name" value="BTB"/>
    <property type="match status" value="1"/>
</dbReference>
<evidence type="ECO:0000259" key="2">
    <source>
        <dbReference type="PROSITE" id="PS50097"/>
    </source>
</evidence>
<proteinExistence type="predicted"/>
<dbReference type="InterPro" id="IPR011333">
    <property type="entry name" value="SKP1/BTB/POZ_sf"/>
</dbReference>
<dbReference type="SUPFAM" id="SSF54695">
    <property type="entry name" value="POZ domain"/>
    <property type="match status" value="1"/>
</dbReference>
<protein>
    <recommendedName>
        <fullName evidence="2">BTB domain-containing protein</fullName>
    </recommendedName>
</protein>
<evidence type="ECO:0000313" key="4">
    <source>
        <dbReference type="Proteomes" id="UP001362999"/>
    </source>
</evidence>
<accession>A0AAV9ZF08</accession>
<organism evidence="3 4">
    <name type="scientific">Favolaschia claudopus</name>
    <dbReference type="NCBI Taxonomy" id="2862362"/>
    <lineage>
        <taxon>Eukaryota</taxon>
        <taxon>Fungi</taxon>
        <taxon>Dikarya</taxon>
        <taxon>Basidiomycota</taxon>
        <taxon>Agaricomycotina</taxon>
        <taxon>Agaricomycetes</taxon>
        <taxon>Agaricomycetidae</taxon>
        <taxon>Agaricales</taxon>
        <taxon>Marasmiineae</taxon>
        <taxon>Mycenaceae</taxon>
        <taxon>Favolaschia</taxon>
    </lineage>
</organism>
<name>A0AAV9ZF08_9AGAR</name>
<dbReference type="Proteomes" id="UP001362999">
    <property type="component" value="Unassembled WGS sequence"/>
</dbReference>
<gene>
    <name evidence="3" type="ORF">R3P38DRAFT_2665443</name>
</gene>
<dbReference type="PROSITE" id="PS50097">
    <property type="entry name" value="BTB"/>
    <property type="match status" value="1"/>
</dbReference>
<dbReference type="Pfam" id="PF00651">
    <property type="entry name" value="BTB"/>
    <property type="match status" value="1"/>
</dbReference>
<evidence type="ECO:0000256" key="1">
    <source>
        <dbReference type="SAM" id="MobiDB-lite"/>
    </source>
</evidence>
<reference evidence="3 4" key="1">
    <citation type="journal article" date="2024" name="J Genomics">
        <title>Draft genome sequencing and assembly of Favolaschia claudopus CIRM-BRFM 2984 isolated from oak limbs.</title>
        <authorList>
            <person name="Navarro D."/>
            <person name="Drula E."/>
            <person name="Chaduli D."/>
            <person name="Cazenave R."/>
            <person name="Ahrendt S."/>
            <person name="Wang J."/>
            <person name="Lipzen A."/>
            <person name="Daum C."/>
            <person name="Barry K."/>
            <person name="Grigoriev I.V."/>
            <person name="Favel A."/>
            <person name="Rosso M.N."/>
            <person name="Martin F."/>
        </authorList>
    </citation>
    <scope>NUCLEOTIDE SEQUENCE [LARGE SCALE GENOMIC DNA]</scope>
    <source>
        <strain evidence="3 4">CIRM-BRFM 2984</strain>
    </source>
</reference>
<dbReference type="InterPro" id="IPR000210">
    <property type="entry name" value="BTB/POZ_dom"/>
</dbReference>
<dbReference type="EMBL" id="JAWWNJ010000161">
    <property type="protein sequence ID" value="KAK6978235.1"/>
    <property type="molecule type" value="Genomic_DNA"/>
</dbReference>
<feature type="region of interest" description="Disordered" evidence="1">
    <location>
        <begin position="439"/>
        <end position="463"/>
    </location>
</feature>
<sequence>MSSDSSFSSDGIYSPAAPFNSRDADVIFRSSDGVEFRLLAAFLSVLSPVFRDMLTRSTPASSRGDTLPVIQVTETAITFEKALHFFYPGGRPDVKTPSELWEILMVLLTKYDVKSVIPTAQQHLERYLTSDPFSVYAVAHTFQWEELALEAAKETLKIPLRDADLDTPAPRELNIPASTYYNLLAYHRSCAVAAEAETRSVEYDSDYVWFHCTSCDIAPRWYLSDGPAQNVSNWFEVYLSEIGGALRQTPCINLGAHKSIFNALKAASKCNTCGAQVFDQFLQWVTDSLQPQIDAAIEEIEFSDVPVGTVRQAVQVASEQIEFSDVPVGTVRQAVQVASEQIENSDDLVSPSSQTSTLPSISYPSSYLDSDDPVGTVRQALRVTIKTIIKIEQIENSDVPVGIPTVGTVRQALQVAIEKLGHYDVPISTVRQAAQVCAEPAVGSTTRRGRGGPRNSAGGRPWR</sequence>
<evidence type="ECO:0000313" key="3">
    <source>
        <dbReference type="EMBL" id="KAK6978235.1"/>
    </source>
</evidence>
<keyword evidence="4" id="KW-1185">Reference proteome</keyword>